<dbReference type="GO" id="GO:0031643">
    <property type="term" value="P:positive regulation of myelination"/>
    <property type="evidence" value="ECO:0007669"/>
    <property type="project" value="TreeGrafter"/>
</dbReference>
<feature type="repeat" description="TNFR-Cys" evidence="5">
    <location>
        <begin position="116"/>
        <end position="153"/>
    </location>
</feature>
<evidence type="ECO:0000256" key="3">
    <source>
        <dbReference type="ARBA" id="ARBA00023157"/>
    </source>
</evidence>
<evidence type="ECO:0000256" key="4">
    <source>
        <dbReference type="ARBA" id="ARBA00023180"/>
    </source>
</evidence>
<dbReference type="GeneTree" id="ENSGT01010000229288"/>
<dbReference type="GO" id="GO:0097191">
    <property type="term" value="P:extrinsic apoptotic signaling pathway"/>
    <property type="evidence" value="ECO:0007669"/>
    <property type="project" value="TreeGrafter"/>
</dbReference>
<keyword evidence="2" id="KW-0677">Repeat</keyword>
<feature type="disulfide bond" evidence="5">
    <location>
        <begin position="117"/>
        <end position="132"/>
    </location>
</feature>
<dbReference type="Ensembl" id="ENSPTXT00000024377.1">
    <property type="protein sequence ID" value="ENSPTXP00000023644.1"/>
    <property type="gene ID" value="ENSPTXG00000016435.1"/>
</dbReference>
<sequence length="209" mass="23181">GRGDSQQAATVTQLVATLFIFSVSFLQARLLPYTPSQEFHCHNPREEYYNENIQKCCSLCPPSFRVHQKCDNSVDTKCVPCGEGLFNMAWSRASRCFSCSPPCKEGTRETDVECAPCQPGTFSDHESHQNVCTPHRTCQPVLVPGNSTHNTVCGNPGGQVNPRTTTPQLTTATKRLLWRPGTERPTFNQQDPLAQTGEQEGKKLLAFSF</sequence>
<dbReference type="GO" id="GO:0150079">
    <property type="term" value="P:negative regulation of neuroinflammatory response"/>
    <property type="evidence" value="ECO:0007669"/>
    <property type="project" value="TreeGrafter"/>
</dbReference>
<dbReference type="SMART" id="SM00208">
    <property type="entry name" value="TNFR"/>
    <property type="match status" value="3"/>
</dbReference>
<keyword evidence="3 5" id="KW-1015">Disulfide bond</keyword>
<reference evidence="8" key="2">
    <citation type="submission" date="2025-09" db="UniProtKB">
        <authorList>
            <consortium name="Ensembl"/>
        </authorList>
    </citation>
    <scope>IDENTIFICATION</scope>
</reference>
<feature type="region of interest" description="Disordered" evidence="6">
    <location>
        <begin position="179"/>
        <end position="201"/>
    </location>
</feature>
<dbReference type="PROSITE" id="PS00652">
    <property type="entry name" value="TNFR_NGFR_1"/>
    <property type="match status" value="1"/>
</dbReference>
<dbReference type="GO" id="GO:0008630">
    <property type="term" value="P:intrinsic apoptotic signaling pathway in response to DNA damage"/>
    <property type="evidence" value="ECO:0007669"/>
    <property type="project" value="TreeGrafter"/>
</dbReference>
<keyword evidence="9" id="KW-1185">Reference proteome</keyword>
<dbReference type="PANTHER" id="PTHR47386">
    <property type="entry name" value="TUMOR NECROSIS FACTOR RECEPTOR SUPERFAMILY MEMBER 1B"/>
    <property type="match status" value="1"/>
</dbReference>
<evidence type="ECO:0000313" key="9">
    <source>
        <dbReference type="Proteomes" id="UP000472273"/>
    </source>
</evidence>
<dbReference type="InterPro" id="IPR001368">
    <property type="entry name" value="TNFR/NGFR_Cys_rich_reg"/>
</dbReference>
<dbReference type="PANTHER" id="PTHR47386:SF1">
    <property type="entry name" value="TUMOR NECROSIS FACTOR RECEPTOR SUPERFAMILY MEMBER 1B"/>
    <property type="match status" value="1"/>
</dbReference>
<protein>
    <recommendedName>
        <fullName evidence="7">TNFR-Cys domain-containing protein</fullName>
    </recommendedName>
</protein>
<dbReference type="Gene3D" id="2.10.50.10">
    <property type="entry name" value="Tumor Necrosis Factor Receptor, subunit A, domain 2"/>
    <property type="match status" value="2"/>
</dbReference>
<dbReference type="AlphaFoldDB" id="A0A670ZLN5"/>
<dbReference type="Proteomes" id="UP000472273">
    <property type="component" value="Unplaced"/>
</dbReference>
<name>A0A670ZLN5_PSETE</name>
<dbReference type="InterPro" id="IPR051670">
    <property type="entry name" value="TNF_chemokine_rcpt-like"/>
</dbReference>
<evidence type="ECO:0000256" key="5">
    <source>
        <dbReference type="PROSITE-ProRule" id="PRU00206"/>
    </source>
</evidence>
<reference evidence="8" key="1">
    <citation type="submission" date="2025-08" db="UniProtKB">
        <authorList>
            <consortium name="Ensembl"/>
        </authorList>
    </citation>
    <scope>IDENTIFICATION</scope>
</reference>
<evidence type="ECO:0000256" key="1">
    <source>
        <dbReference type="ARBA" id="ARBA00022729"/>
    </source>
</evidence>
<dbReference type="SUPFAM" id="SSF57586">
    <property type="entry name" value="TNF receptor-like"/>
    <property type="match status" value="2"/>
</dbReference>
<keyword evidence="4" id="KW-0325">Glycoprotein</keyword>
<feature type="compositionally biased region" description="Polar residues" evidence="6">
    <location>
        <begin position="185"/>
        <end position="198"/>
    </location>
</feature>
<keyword evidence="1" id="KW-0732">Signal</keyword>
<organism evidence="8 9">
    <name type="scientific">Pseudonaja textilis</name>
    <name type="common">Eastern brown snake</name>
    <dbReference type="NCBI Taxonomy" id="8673"/>
    <lineage>
        <taxon>Eukaryota</taxon>
        <taxon>Metazoa</taxon>
        <taxon>Chordata</taxon>
        <taxon>Craniata</taxon>
        <taxon>Vertebrata</taxon>
        <taxon>Euteleostomi</taxon>
        <taxon>Lepidosauria</taxon>
        <taxon>Squamata</taxon>
        <taxon>Bifurcata</taxon>
        <taxon>Unidentata</taxon>
        <taxon>Episquamata</taxon>
        <taxon>Toxicofera</taxon>
        <taxon>Serpentes</taxon>
        <taxon>Colubroidea</taxon>
        <taxon>Elapidae</taxon>
        <taxon>Hydrophiinae</taxon>
        <taxon>Pseudonaja</taxon>
    </lineage>
</organism>
<dbReference type="GO" id="GO:0043120">
    <property type="term" value="F:tumor necrosis factor binding"/>
    <property type="evidence" value="ECO:0007669"/>
    <property type="project" value="TreeGrafter"/>
</dbReference>
<evidence type="ECO:0000313" key="8">
    <source>
        <dbReference type="Ensembl" id="ENSPTXP00000023644.1"/>
    </source>
</evidence>
<feature type="domain" description="TNFR-Cys" evidence="7">
    <location>
        <begin position="116"/>
        <end position="153"/>
    </location>
</feature>
<dbReference type="GO" id="GO:0051044">
    <property type="term" value="P:positive regulation of membrane protein ectodomain proteolysis"/>
    <property type="evidence" value="ECO:0007669"/>
    <property type="project" value="TreeGrafter"/>
</dbReference>
<dbReference type="PROSITE" id="PS50050">
    <property type="entry name" value="TNFR_NGFR_2"/>
    <property type="match status" value="1"/>
</dbReference>
<evidence type="ECO:0000256" key="6">
    <source>
        <dbReference type="SAM" id="MobiDB-lite"/>
    </source>
</evidence>
<comment type="caution">
    <text evidence="5">Lacks conserved residue(s) required for the propagation of feature annotation.</text>
</comment>
<dbReference type="GO" id="GO:0005031">
    <property type="term" value="F:tumor necrosis factor receptor activity"/>
    <property type="evidence" value="ECO:0007669"/>
    <property type="project" value="TreeGrafter"/>
</dbReference>
<dbReference type="GO" id="GO:0042129">
    <property type="term" value="P:regulation of T cell proliferation"/>
    <property type="evidence" value="ECO:0007669"/>
    <property type="project" value="TreeGrafter"/>
</dbReference>
<dbReference type="GO" id="GO:0048714">
    <property type="term" value="P:positive regulation of oligodendrocyte differentiation"/>
    <property type="evidence" value="ECO:0007669"/>
    <property type="project" value="TreeGrafter"/>
</dbReference>
<accession>A0A670ZLN5</accession>
<evidence type="ECO:0000259" key="7">
    <source>
        <dbReference type="PROSITE" id="PS50050"/>
    </source>
</evidence>
<dbReference type="Pfam" id="PF00020">
    <property type="entry name" value="TNFR_c6"/>
    <property type="match status" value="1"/>
</dbReference>
<dbReference type="GO" id="GO:0002724">
    <property type="term" value="P:regulation of T cell cytokine production"/>
    <property type="evidence" value="ECO:0007669"/>
    <property type="project" value="TreeGrafter"/>
</dbReference>
<proteinExistence type="predicted"/>
<evidence type="ECO:0000256" key="2">
    <source>
        <dbReference type="ARBA" id="ARBA00022737"/>
    </source>
</evidence>